<proteinExistence type="predicted"/>
<dbReference type="EMBL" id="BARU01013306">
    <property type="protein sequence ID" value="GAH35327.1"/>
    <property type="molecule type" value="Genomic_DNA"/>
</dbReference>
<name>X1ERW7_9ZZZZ</name>
<reference evidence="1" key="1">
    <citation type="journal article" date="2014" name="Front. Microbiol.">
        <title>High frequency of phylogenetically diverse reductive dehalogenase-homologous genes in deep subseafloor sedimentary metagenomes.</title>
        <authorList>
            <person name="Kawai M."/>
            <person name="Futagami T."/>
            <person name="Toyoda A."/>
            <person name="Takaki Y."/>
            <person name="Nishi S."/>
            <person name="Hori S."/>
            <person name="Arai W."/>
            <person name="Tsubouchi T."/>
            <person name="Morono Y."/>
            <person name="Uchiyama I."/>
            <person name="Ito T."/>
            <person name="Fujiyama A."/>
            <person name="Inagaki F."/>
            <person name="Takami H."/>
        </authorList>
    </citation>
    <scope>NUCLEOTIDE SEQUENCE</scope>
    <source>
        <strain evidence="1">Expedition CK06-06</strain>
    </source>
</reference>
<evidence type="ECO:0000313" key="1">
    <source>
        <dbReference type="EMBL" id="GAH35327.1"/>
    </source>
</evidence>
<accession>X1ERW7</accession>
<feature type="non-terminal residue" evidence="1">
    <location>
        <position position="1"/>
    </location>
</feature>
<gene>
    <name evidence="1" type="ORF">S03H2_24110</name>
</gene>
<dbReference type="AlphaFoldDB" id="X1ERW7"/>
<protein>
    <submittedName>
        <fullName evidence="1">Uncharacterized protein</fullName>
    </submittedName>
</protein>
<sequence length="29" mass="3452">NCVYVPDFITIALKFFTNNPTPIELRDFY</sequence>
<comment type="caution">
    <text evidence="1">The sequence shown here is derived from an EMBL/GenBank/DDBJ whole genome shotgun (WGS) entry which is preliminary data.</text>
</comment>
<organism evidence="1">
    <name type="scientific">marine sediment metagenome</name>
    <dbReference type="NCBI Taxonomy" id="412755"/>
    <lineage>
        <taxon>unclassified sequences</taxon>
        <taxon>metagenomes</taxon>
        <taxon>ecological metagenomes</taxon>
    </lineage>
</organism>